<proteinExistence type="predicted"/>
<organism evidence="2 3">
    <name type="scientific">Exidia glandulosa HHB12029</name>
    <dbReference type="NCBI Taxonomy" id="1314781"/>
    <lineage>
        <taxon>Eukaryota</taxon>
        <taxon>Fungi</taxon>
        <taxon>Dikarya</taxon>
        <taxon>Basidiomycota</taxon>
        <taxon>Agaricomycotina</taxon>
        <taxon>Agaricomycetes</taxon>
        <taxon>Auriculariales</taxon>
        <taxon>Exidiaceae</taxon>
        <taxon>Exidia</taxon>
    </lineage>
</organism>
<name>A0A165B023_EXIGL</name>
<evidence type="ECO:0000313" key="2">
    <source>
        <dbReference type="EMBL" id="KZV79595.1"/>
    </source>
</evidence>
<keyword evidence="3" id="KW-1185">Reference proteome</keyword>
<dbReference type="AlphaFoldDB" id="A0A165B023"/>
<feature type="region of interest" description="Disordered" evidence="1">
    <location>
        <begin position="102"/>
        <end position="122"/>
    </location>
</feature>
<evidence type="ECO:0000313" key="3">
    <source>
        <dbReference type="Proteomes" id="UP000077266"/>
    </source>
</evidence>
<dbReference type="InParanoid" id="A0A165B023"/>
<protein>
    <submittedName>
        <fullName evidence="2">Uncharacterized protein</fullName>
    </submittedName>
</protein>
<dbReference type="EMBL" id="KV426590">
    <property type="protein sequence ID" value="KZV79595.1"/>
    <property type="molecule type" value="Genomic_DNA"/>
</dbReference>
<sequence length="158" mass="17880">MRVSWDERERFLPLPAYRCGTKFAGDSNRSNHGPTHSTFADLAQYSQHVSPPRVPPVRPGPCVSFSVSRLFRVFTTTGLCVGWPSRGSDLLSRTIRLAPRSSPASRTCRSHTLSQPLHPHTRDPWSDPVRLCLSHLHNDSKRRLARAQDNPRGISYQR</sequence>
<evidence type="ECO:0000256" key="1">
    <source>
        <dbReference type="SAM" id="MobiDB-lite"/>
    </source>
</evidence>
<reference evidence="2 3" key="1">
    <citation type="journal article" date="2016" name="Mol. Biol. Evol.">
        <title>Comparative Genomics of Early-Diverging Mushroom-Forming Fungi Provides Insights into the Origins of Lignocellulose Decay Capabilities.</title>
        <authorList>
            <person name="Nagy L.G."/>
            <person name="Riley R."/>
            <person name="Tritt A."/>
            <person name="Adam C."/>
            <person name="Daum C."/>
            <person name="Floudas D."/>
            <person name="Sun H."/>
            <person name="Yadav J.S."/>
            <person name="Pangilinan J."/>
            <person name="Larsson K.H."/>
            <person name="Matsuura K."/>
            <person name="Barry K."/>
            <person name="Labutti K."/>
            <person name="Kuo R."/>
            <person name="Ohm R.A."/>
            <person name="Bhattacharya S.S."/>
            <person name="Shirouzu T."/>
            <person name="Yoshinaga Y."/>
            <person name="Martin F.M."/>
            <person name="Grigoriev I.V."/>
            <person name="Hibbett D.S."/>
        </authorList>
    </citation>
    <scope>NUCLEOTIDE SEQUENCE [LARGE SCALE GENOMIC DNA]</scope>
    <source>
        <strain evidence="2 3">HHB12029</strain>
    </source>
</reference>
<gene>
    <name evidence="2" type="ORF">EXIGLDRAFT_462197</name>
</gene>
<dbReference type="Proteomes" id="UP000077266">
    <property type="component" value="Unassembled WGS sequence"/>
</dbReference>
<accession>A0A165B023</accession>
<feature type="compositionally biased region" description="Polar residues" evidence="1">
    <location>
        <begin position="102"/>
        <end position="115"/>
    </location>
</feature>